<evidence type="ECO:0000313" key="2">
    <source>
        <dbReference type="EMBL" id="SDB57167.1"/>
    </source>
</evidence>
<dbReference type="STRING" id="617002.SAMN05660653_02872"/>
<dbReference type="PROSITE" id="PS50125">
    <property type="entry name" value="GUANYLATE_CYCLASE_2"/>
    <property type="match status" value="1"/>
</dbReference>
<dbReference type="InterPro" id="IPR029787">
    <property type="entry name" value="Nucleotide_cyclase"/>
</dbReference>
<dbReference type="GO" id="GO:0035556">
    <property type="term" value="P:intracellular signal transduction"/>
    <property type="evidence" value="ECO:0007669"/>
    <property type="project" value="InterPro"/>
</dbReference>
<dbReference type="InterPro" id="IPR001054">
    <property type="entry name" value="A/G_cyclase"/>
</dbReference>
<feature type="domain" description="Guanylate cyclase" evidence="1">
    <location>
        <begin position="40"/>
        <end position="177"/>
    </location>
</feature>
<accession>A0A1G6EIC9</accession>
<gene>
    <name evidence="2" type="ORF">SAMN05660653_02872</name>
</gene>
<name>A0A1G6EIC9_9BACT</name>
<protein>
    <submittedName>
        <fullName evidence="2">Adenylate cyclase, class 3</fullName>
    </submittedName>
</protein>
<organism evidence="2 3">
    <name type="scientific">Desulfonatronum thiosulfatophilum</name>
    <dbReference type="NCBI Taxonomy" id="617002"/>
    <lineage>
        <taxon>Bacteria</taxon>
        <taxon>Pseudomonadati</taxon>
        <taxon>Thermodesulfobacteriota</taxon>
        <taxon>Desulfovibrionia</taxon>
        <taxon>Desulfovibrionales</taxon>
        <taxon>Desulfonatronaceae</taxon>
        <taxon>Desulfonatronum</taxon>
    </lineage>
</organism>
<dbReference type="RefSeq" id="WP_092123267.1">
    <property type="nucleotide sequence ID" value="NZ_FMXO01000018.1"/>
</dbReference>
<evidence type="ECO:0000313" key="3">
    <source>
        <dbReference type="Proteomes" id="UP000198771"/>
    </source>
</evidence>
<evidence type="ECO:0000259" key="1">
    <source>
        <dbReference type="PROSITE" id="PS50125"/>
    </source>
</evidence>
<proteinExistence type="predicted"/>
<dbReference type="OrthoDB" id="9801841at2"/>
<dbReference type="AlphaFoldDB" id="A0A1G6EIC9"/>
<dbReference type="GO" id="GO:0009190">
    <property type="term" value="P:cyclic nucleotide biosynthetic process"/>
    <property type="evidence" value="ECO:0007669"/>
    <property type="project" value="InterPro"/>
</dbReference>
<dbReference type="EMBL" id="FMXO01000018">
    <property type="protein sequence ID" value="SDB57167.1"/>
    <property type="molecule type" value="Genomic_DNA"/>
</dbReference>
<dbReference type="SUPFAM" id="SSF55073">
    <property type="entry name" value="Nucleotide cyclase"/>
    <property type="match status" value="1"/>
</dbReference>
<keyword evidence="3" id="KW-1185">Reference proteome</keyword>
<reference evidence="2 3" key="1">
    <citation type="submission" date="2016-10" db="EMBL/GenBank/DDBJ databases">
        <authorList>
            <person name="de Groot N.N."/>
        </authorList>
    </citation>
    <scope>NUCLEOTIDE SEQUENCE [LARGE SCALE GENOMIC DNA]</scope>
    <source>
        <strain evidence="2 3">ASO4-2</strain>
    </source>
</reference>
<dbReference type="GO" id="GO:0004016">
    <property type="term" value="F:adenylate cyclase activity"/>
    <property type="evidence" value="ECO:0007669"/>
    <property type="project" value="UniProtKB-ARBA"/>
</dbReference>
<dbReference type="Gene3D" id="3.30.70.1230">
    <property type="entry name" value="Nucleotide cyclase"/>
    <property type="match status" value="1"/>
</dbReference>
<sequence>MPNQTQDSSWLENLKRKAQDLFAEESTVVDGIRSGFVDRAIVFIDLVGSTSFKIEHRENPENWILIIRQFSKLVSAAVQISHGNVVKFIGDEVMASFEKAEHAGNFLVHVREIEEALHSVTGFATAIKITADFGPVYELRFEGHEAPDPQGIVVDRCAGISKYGVPGEVLASAFFAEATWSLDWYEVGEVEVHGVGNVAVSQLGGSTADLEPRVAISRKEYASLKKERELMRAELARLDPGSVTSCG</sequence>
<dbReference type="Proteomes" id="UP000198771">
    <property type="component" value="Unassembled WGS sequence"/>
</dbReference>